<evidence type="ECO:0000313" key="4">
    <source>
        <dbReference type="Proteomes" id="UP000647836"/>
    </source>
</evidence>
<dbReference type="RefSeq" id="WP_194040173.1">
    <property type="nucleotide sequence ID" value="NZ_JADEXF010000001.1"/>
</dbReference>
<dbReference type="Pfam" id="PF13462">
    <property type="entry name" value="Thioredoxin_4"/>
    <property type="match status" value="1"/>
</dbReference>
<evidence type="ECO:0000313" key="3">
    <source>
        <dbReference type="EMBL" id="MBE9103400.1"/>
    </source>
</evidence>
<evidence type="ECO:0000259" key="2">
    <source>
        <dbReference type="Pfam" id="PF13462"/>
    </source>
</evidence>
<evidence type="ECO:0000256" key="1">
    <source>
        <dbReference type="ARBA" id="ARBA00005791"/>
    </source>
</evidence>
<dbReference type="InterPro" id="IPR012336">
    <property type="entry name" value="Thioredoxin-like_fold"/>
</dbReference>
<dbReference type="PANTHER" id="PTHR13887:SF55">
    <property type="entry name" value="SLR0313 PROTEIN"/>
    <property type="match status" value="1"/>
</dbReference>
<keyword evidence="4" id="KW-1185">Reference proteome</keyword>
<organism evidence="3 4">
    <name type="scientific">Nostoc cf. edaphicum LEGE 07299</name>
    <dbReference type="NCBI Taxonomy" id="2777974"/>
    <lineage>
        <taxon>Bacteria</taxon>
        <taxon>Bacillati</taxon>
        <taxon>Cyanobacteriota</taxon>
        <taxon>Cyanophyceae</taxon>
        <taxon>Nostocales</taxon>
        <taxon>Nostocaceae</taxon>
        <taxon>Nostoc</taxon>
    </lineage>
</organism>
<dbReference type="InterPro" id="IPR036249">
    <property type="entry name" value="Thioredoxin-like_sf"/>
</dbReference>
<gene>
    <name evidence="3" type="ORF">IQ229_00025</name>
</gene>
<dbReference type="Gene3D" id="3.40.30.10">
    <property type="entry name" value="Glutaredoxin"/>
    <property type="match status" value="1"/>
</dbReference>
<protein>
    <submittedName>
        <fullName evidence="3">DsbA family protein</fullName>
    </submittedName>
</protein>
<comment type="caution">
    <text evidence="3">The sequence shown here is derived from an EMBL/GenBank/DDBJ whole genome shotgun (WGS) entry which is preliminary data.</text>
</comment>
<sequence length="189" mass="21499">MNQDSNFNQLFVPPSQRDRYQGTLNAPVILVEYGNYQCPQLREMHQLIQAIQQDFNSRLTEKNSICVVFRHFIEHSIYPQAQKAAEAAEAAGAQGQFWQMHKMLLTHQEALGNGYLVEYANDLGLDICQFLQDIFKQVHVDRINEDIASGQQSGVVTAPALFINGIRYRGRWNMEQLMAAIIAASNELL</sequence>
<feature type="domain" description="Thioredoxin-like fold" evidence="2">
    <location>
        <begin position="17"/>
        <end position="181"/>
    </location>
</feature>
<dbReference type="EMBL" id="JADEXF010000001">
    <property type="protein sequence ID" value="MBE9103400.1"/>
    <property type="molecule type" value="Genomic_DNA"/>
</dbReference>
<dbReference type="PANTHER" id="PTHR13887">
    <property type="entry name" value="GLUTATHIONE S-TRANSFERASE KAPPA"/>
    <property type="match status" value="1"/>
</dbReference>
<name>A0ABR9TTK2_9NOSO</name>
<comment type="similarity">
    <text evidence="1">Belongs to the thioredoxin family. DsbA subfamily.</text>
</comment>
<dbReference type="SUPFAM" id="SSF52833">
    <property type="entry name" value="Thioredoxin-like"/>
    <property type="match status" value="1"/>
</dbReference>
<accession>A0ABR9TTK2</accession>
<dbReference type="Proteomes" id="UP000647836">
    <property type="component" value="Unassembled WGS sequence"/>
</dbReference>
<reference evidence="3 4" key="1">
    <citation type="submission" date="2020-10" db="EMBL/GenBank/DDBJ databases">
        <authorList>
            <person name="Castelo-Branco R."/>
            <person name="Eusebio N."/>
            <person name="Adriana R."/>
            <person name="Vieira A."/>
            <person name="Brugerolle De Fraissinette N."/>
            <person name="Rezende De Castro R."/>
            <person name="Schneider M.P."/>
            <person name="Vasconcelos V."/>
            <person name="Leao P.N."/>
        </authorList>
    </citation>
    <scope>NUCLEOTIDE SEQUENCE [LARGE SCALE GENOMIC DNA]</scope>
    <source>
        <strain evidence="3 4">LEGE 07299</strain>
    </source>
</reference>
<proteinExistence type="inferred from homology"/>